<accession>A0A2K3L802</accession>
<name>A0A2K3L802_TRIPR</name>
<gene>
    <name evidence="4" type="ORF">L195_g030601</name>
</gene>
<comment type="caution">
    <text evidence="4">The sequence shown here is derived from an EMBL/GenBank/DDBJ whole genome shotgun (WGS) entry which is preliminary data.</text>
</comment>
<reference evidence="4 5" key="1">
    <citation type="journal article" date="2014" name="Am. J. Bot.">
        <title>Genome assembly and annotation for red clover (Trifolium pratense; Fabaceae).</title>
        <authorList>
            <person name="Istvanek J."/>
            <person name="Jaros M."/>
            <person name="Krenek A."/>
            <person name="Repkova J."/>
        </authorList>
    </citation>
    <scope>NUCLEOTIDE SEQUENCE [LARGE SCALE GENOMIC DNA]</scope>
    <source>
        <strain evidence="5">cv. Tatra</strain>
        <tissue evidence="4">Young leaves</tissue>
    </source>
</reference>
<evidence type="ECO:0000313" key="4">
    <source>
        <dbReference type="EMBL" id="PNX74675.1"/>
    </source>
</evidence>
<keyword evidence="2 4" id="KW-0328">Glycosyltransferase</keyword>
<dbReference type="GO" id="GO:0008194">
    <property type="term" value="F:UDP-glycosyltransferase activity"/>
    <property type="evidence" value="ECO:0007669"/>
    <property type="project" value="InterPro"/>
</dbReference>
<dbReference type="PANTHER" id="PTHR48045">
    <property type="entry name" value="UDP-GLYCOSYLTRANSFERASE 72B1"/>
    <property type="match status" value="1"/>
</dbReference>
<keyword evidence="3 4" id="KW-0808">Transferase</keyword>
<protein>
    <submittedName>
        <fullName evidence="4">Soyasapogenol B glucuronide galactosyltransferase-like protein</fullName>
    </submittedName>
</protein>
<dbReference type="PANTHER" id="PTHR48045:SF34">
    <property type="entry name" value="ISOFLAVONE 7-O-GLUCOSYLTRANSFERASE 1-LIKE"/>
    <property type="match status" value="1"/>
</dbReference>
<evidence type="ECO:0000256" key="3">
    <source>
        <dbReference type="ARBA" id="ARBA00022679"/>
    </source>
</evidence>
<evidence type="ECO:0000313" key="5">
    <source>
        <dbReference type="Proteomes" id="UP000236291"/>
    </source>
</evidence>
<dbReference type="ExpressionAtlas" id="A0A2K3L802">
    <property type="expression patterns" value="baseline"/>
</dbReference>
<evidence type="ECO:0000256" key="1">
    <source>
        <dbReference type="ARBA" id="ARBA00009995"/>
    </source>
</evidence>
<evidence type="ECO:0000256" key="2">
    <source>
        <dbReference type="ARBA" id="ARBA00022676"/>
    </source>
</evidence>
<dbReference type="SUPFAM" id="SSF53756">
    <property type="entry name" value="UDP-Glycosyltransferase/glycogen phosphorylase"/>
    <property type="match status" value="1"/>
</dbReference>
<proteinExistence type="inferred from homology"/>
<organism evidence="4 5">
    <name type="scientific">Trifolium pratense</name>
    <name type="common">Red clover</name>
    <dbReference type="NCBI Taxonomy" id="57577"/>
    <lineage>
        <taxon>Eukaryota</taxon>
        <taxon>Viridiplantae</taxon>
        <taxon>Streptophyta</taxon>
        <taxon>Embryophyta</taxon>
        <taxon>Tracheophyta</taxon>
        <taxon>Spermatophyta</taxon>
        <taxon>Magnoliopsida</taxon>
        <taxon>eudicotyledons</taxon>
        <taxon>Gunneridae</taxon>
        <taxon>Pentapetalae</taxon>
        <taxon>rosids</taxon>
        <taxon>fabids</taxon>
        <taxon>Fabales</taxon>
        <taxon>Fabaceae</taxon>
        <taxon>Papilionoideae</taxon>
        <taxon>50 kb inversion clade</taxon>
        <taxon>NPAAA clade</taxon>
        <taxon>Hologalegina</taxon>
        <taxon>IRL clade</taxon>
        <taxon>Trifolieae</taxon>
        <taxon>Trifolium</taxon>
    </lineage>
</organism>
<dbReference type="Proteomes" id="UP000236291">
    <property type="component" value="Unassembled WGS sequence"/>
</dbReference>
<dbReference type="InterPro" id="IPR002213">
    <property type="entry name" value="UDP_glucos_trans"/>
</dbReference>
<sequence>MEKSIGKETELLNWLNSKQNESVLYVSFGSLTRLFHAQLVEIAYGLENPGHNFIWVVRKNDRDVENGECFLQDFEERMKESNKGYIIWNWAPQLLILDHLATGGIVTHCGWNSILESLSVGLPMITWPMFAEQFENEKLLVDVLKIGVAVGAKENKIWNSFSVEAMVRREEIAKAAEILMGSAQTSKEMRMRAKKFGDDAKRTIEEGGHSYDNLIQLIDELKSLKKSKALGEKAD</sequence>
<dbReference type="Pfam" id="PF00201">
    <property type="entry name" value="UDPGT"/>
    <property type="match status" value="1"/>
</dbReference>
<dbReference type="FunFam" id="3.40.50.2000:FF:000202">
    <property type="entry name" value="Glycosyltransferase"/>
    <property type="match status" value="1"/>
</dbReference>
<reference evidence="4 5" key="2">
    <citation type="journal article" date="2017" name="Front. Plant Sci.">
        <title>Gene Classification and Mining of Molecular Markers Useful in Red Clover (Trifolium pratense) Breeding.</title>
        <authorList>
            <person name="Istvanek J."/>
            <person name="Dluhosova J."/>
            <person name="Dluhos P."/>
            <person name="Patkova L."/>
            <person name="Nedelnik J."/>
            <person name="Repkova J."/>
        </authorList>
    </citation>
    <scope>NUCLEOTIDE SEQUENCE [LARGE SCALE GENOMIC DNA]</scope>
    <source>
        <strain evidence="5">cv. Tatra</strain>
        <tissue evidence="4">Young leaves</tissue>
    </source>
</reference>
<dbReference type="Gene3D" id="3.40.50.2000">
    <property type="entry name" value="Glycogen Phosphorylase B"/>
    <property type="match status" value="2"/>
</dbReference>
<dbReference type="EMBL" id="ASHM01027878">
    <property type="protein sequence ID" value="PNX74675.1"/>
    <property type="molecule type" value="Genomic_DNA"/>
</dbReference>
<comment type="similarity">
    <text evidence="1">Belongs to the UDP-glycosyltransferase family.</text>
</comment>
<dbReference type="AlphaFoldDB" id="A0A2K3L802"/>
<dbReference type="CDD" id="cd03784">
    <property type="entry name" value="GT1_Gtf-like"/>
    <property type="match status" value="1"/>
</dbReference>